<dbReference type="PRINTS" id="PR00032">
    <property type="entry name" value="HTHARAC"/>
</dbReference>
<keyword evidence="1" id="KW-0805">Transcription regulation</keyword>
<dbReference type="Gene3D" id="1.10.10.60">
    <property type="entry name" value="Homeodomain-like"/>
    <property type="match status" value="2"/>
</dbReference>
<dbReference type="RefSeq" id="WP_233697257.1">
    <property type="nucleotide sequence ID" value="NZ_JAJNBZ010000010.1"/>
</dbReference>
<keyword evidence="7" id="KW-1185">Reference proteome</keyword>
<sequence length="798" mass="92158">MPKSSEQTIRASGSIKERLRSIWTKKLMGRLWIRFLLPYLLFLMLTLTAGWIAYRETIDVLEREVLERNDKALNQAQTLLETRFAEVESIVQQVADHPKIKGFQVVSEPFAGTNTYKVMATRSALDDYSVSNRFLMDYFVIFQNSSLVISPHRVESIDAYYGDVLRYKDWDVEQWKQEMLKTFHLKDFIGMRTVRYRQTEEQMVTYVRSLGYPGYYQGAVVALIPHKEIEKILHSIDVKQGGTVRIIDQQGEMIGSIGNGNEDSINKLISRSMSMSNSHYRTDMDGQDMLVSQITSEKTGWTYIAAQPAADVLKSVYAIKRTTFTLVGISLAVIVLLALWLSHRNSRPLERLYSYVHTFAKPGMLLRGKRSDIFAYLRDAFAEMLETTKTLDQKLTERQEYARMAVFDKWLRGGYATEQQLQSSLEHAGLERNASRYAVALLQLGWHGDDWSTSVLHEMELKRLVVMDEAFGMACVPCDVHDIEQDQVALLFYNTHAEGQTAREDEAVRFKQEIEHTLHELCKRLKQSHVTPICTIGGMVSRRLDVPRSLEQAQQLQSVFERDAESAWTWWDEQESGREDLYVYSPDVELRLIHAVRGGNEEELLQVLHTTRIENWEKQHLSCMMKQWLLMDLYSTAMKLSQTVDAAMLVENTVFQQKLMKKGTDLHKLFHSIEQEFVHMCRLVHERKRSRNETLFEDMTAYIHANYADSSLSLTAVADELHVSEAYVSAFFKEQRGINFSDYVEELRLEAAKTMIKQGLPVTAIAERVGYNSLNSFSRAFKRKHGMSASEYRKMLNI</sequence>
<dbReference type="EMBL" id="JAJNBZ010000010">
    <property type="protein sequence ID" value="MCE5170557.1"/>
    <property type="molecule type" value="Genomic_DNA"/>
</dbReference>
<dbReference type="Proteomes" id="UP001199916">
    <property type="component" value="Unassembled WGS sequence"/>
</dbReference>
<keyword evidence="2" id="KW-0238">DNA-binding</keyword>
<evidence type="ECO:0000313" key="6">
    <source>
        <dbReference type="EMBL" id="MCE5170557.1"/>
    </source>
</evidence>
<accession>A0ABS8YJY8</accession>
<dbReference type="InterPro" id="IPR009057">
    <property type="entry name" value="Homeodomain-like_sf"/>
</dbReference>
<proteinExistence type="predicted"/>
<dbReference type="Gene3D" id="3.30.450.20">
    <property type="entry name" value="PAS domain"/>
    <property type="match status" value="1"/>
</dbReference>
<keyword evidence="4" id="KW-0812">Transmembrane</keyword>
<feature type="transmembrane region" description="Helical" evidence="4">
    <location>
        <begin position="31"/>
        <end position="54"/>
    </location>
</feature>
<evidence type="ECO:0000256" key="4">
    <source>
        <dbReference type="SAM" id="Phobius"/>
    </source>
</evidence>
<comment type="caution">
    <text evidence="6">The sequence shown here is derived from an EMBL/GenBank/DDBJ whole genome shotgun (WGS) entry which is preliminary data.</text>
</comment>
<name>A0ABS8YJY8_9BACL</name>
<dbReference type="PANTHER" id="PTHR43280">
    <property type="entry name" value="ARAC-FAMILY TRANSCRIPTIONAL REGULATOR"/>
    <property type="match status" value="1"/>
</dbReference>
<dbReference type="InterPro" id="IPR018060">
    <property type="entry name" value="HTH_AraC"/>
</dbReference>
<evidence type="ECO:0000313" key="7">
    <source>
        <dbReference type="Proteomes" id="UP001199916"/>
    </source>
</evidence>
<dbReference type="Pfam" id="PF12833">
    <property type="entry name" value="HTH_18"/>
    <property type="match status" value="1"/>
</dbReference>
<evidence type="ECO:0000259" key="5">
    <source>
        <dbReference type="PROSITE" id="PS01124"/>
    </source>
</evidence>
<keyword evidence="3" id="KW-0804">Transcription</keyword>
<evidence type="ECO:0000256" key="1">
    <source>
        <dbReference type="ARBA" id="ARBA00023015"/>
    </source>
</evidence>
<dbReference type="PANTHER" id="PTHR43280:SF28">
    <property type="entry name" value="HTH-TYPE TRANSCRIPTIONAL ACTIVATOR RHAS"/>
    <property type="match status" value="1"/>
</dbReference>
<dbReference type="InterPro" id="IPR020449">
    <property type="entry name" value="Tscrpt_reg_AraC-type_HTH"/>
</dbReference>
<reference evidence="6 7" key="1">
    <citation type="submission" date="2021-11" db="EMBL/GenBank/DDBJ databases">
        <title>Draft genome sequence of Paenibacillus profundus YoMME, a new Gram-positive bacteria with exoelectrogenic properties.</title>
        <authorList>
            <person name="Hubenova Y."/>
            <person name="Hubenova E."/>
            <person name="Manasiev Y."/>
            <person name="Peykov S."/>
            <person name="Mitov M."/>
        </authorList>
    </citation>
    <scope>NUCLEOTIDE SEQUENCE [LARGE SCALE GENOMIC DNA]</scope>
    <source>
        <strain evidence="6 7">YoMME</strain>
    </source>
</reference>
<organism evidence="6 7">
    <name type="scientific">Paenibacillus profundus</name>
    <dbReference type="NCBI Taxonomy" id="1173085"/>
    <lineage>
        <taxon>Bacteria</taxon>
        <taxon>Bacillati</taxon>
        <taxon>Bacillota</taxon>
        <taxon>Bacilli</taxon>
        <taxon>Bacillales</taxon>
        <taxon>Paenibacillaceae</taxon>
        <taxon>Paenibacillus</taxon>
    </lineage>
</organism>
<evidence type="ECO:0000256" key="2">
    <source>
        <dbReference type="ARBA" id="ARBA00023125"/>
    </source>
</evidence>
<dbReference type="PROSITE" id="PS00041">
    <property type="entry name" value="HTH_ARAC_FAMILY_1"/>
    <property type="match status" value="1"/>
</dbReference>
<feature type="domain" description="HTH araC/xylS-type" evidence="5">
    <location>
        <begin position="697"/>
        <end position="795"/>
    </location>
</feature>
<keyword evidence="4" id="KW-0472">Membrane</keyword>
<dbReference type="SMART" id="SM00342">
    <property type="entry name" value="HTH_ARAC"/>
    <property type="match status" value="1"/>
</dbReference>
<dbReference type="InterPro" id="IPR018062">
    <property type="entry name" value="HTH_AraC-typ_CS"/>
</dbReference>
<gene>
    <name evidence="6" type="ORF">LQV63_14670</name>
</gene>
<protein>
    <submittedName>
        <fullName evidence="6">AraC family transcriptional regulator</fullName>
    </submittedName>
</protein>
<dbReference type="SUPFAM" id="SSF46689">
    <property type="entry name" value="Homeodomain-like"/>
    <property type="match status" value="1"/>
</dbReference>
<dbReference type="PROSITE" id="PS01124">
    <property type="entry name" value="HTH_ARAC_FAMILY_2"/>
    <property type="match status" value="1"/>
</dbReference>
<evidence type="ECO:0000256" key="3">
    <source>
        <dbReference type="ARBA" id="ARBA00023163"/>
    </source>
</evidence>
<keyword evidence="4" id="KW-1133">Transmembrane helix</keyword>